<name>A0A8K1D5C8_9PASS</name>
<keyword evidence="3" id="KW-1185">Reference proteome</keyword>
<evidence type="ECO:0000313" key="3">
    <source>
        <dbReference type="Proteomes" id="UP000796761"/>
    </source>
</evidence>
<gene>
    <name evidence="2" type="ORF">HGM15179_022221</name>
</gene>
<feature type="non-terminal residue" evidence="2">
    <location>
        <position position="1"/>
    </location>
</feature>
<proteinExistence type="predicted"/>
<protein>
    <submittedName>
        <fullName evidence="2">Uncharacterized protein</fullName>
    </submittedName>
</protein>
<reference evidence="2" key="1">
    <citation type="submission" date="2019-04" db="EMBL/GenBank/DDBJ databases">
        <title>Genome assembly of Zosterops borbonicus 15179.</title>
        <authorList>
            <person name="Leroy T."/>
            <person name="Anselmetti Y."/>
            <person name="Tilak M.-K."/>
            <person name="Nabholz B."/>
        </authorList>
    </citation>
    <scope>NUCLEOTIDE SEQUENCE</scope>
    <source>
        <strain evidence="2">HGM_15179</strain>
        <tissue evidence="2">Muscle</tissue>
    </source>
</reference>
<comment type="caution">
    <text evidence="2">The sequence shown here is derived from an EMBL/GenBank/DDBJ whole genome shotgun (WGS) entry which is preliminary data.</text>
</comment>
<dbReference type="Proteomes" id="UP000796761">
    <property type="component" value="Unassembled WGS sequence"/>
</dbReference>
<dbReference type="AlphaFoldDB" id="A0A8K1D5C8"/>
<dbReference type="EMBL" id="SWJQ01009155">
    <property type="protein sequence ID" value="TRZ04886.1"/>
    <property type="molecule type" value="Genomic_DNA"/>
</dbReference>
<evidence type="ECO:0000313" key="2">
    <source>
        <dbReference type="EMBL" id="TRZ04886.1"/>
    </source>
</evidence>
<organism evidence="2 3">
    <name type="scientific">Zosterops borbonicus</name>
    <dbReference type="NCBI Taxonomy" id="364589"/>
    <lineage>
        <taxon>Eukaryota</taxon>
        <taxon>Metazoa</taxon>
        <taxon>Chordata</taxon>
        <taxon>Craniata</taxon>
        <taxon>Vertebrata</taxon>
        <taxon>Euteleostomi</taxon>
        <taxon>Archelosauria</taxon>
        <taxon>Archosauria</taxon>
        <taxon>Dinosauria</taxon>
        <taxon>Saurischia</taxon>
        <taxon>Theropoda</taxon>
        <taxon>Coelurosauria</taxon>
        <taxon>Aves</taxon>
        <taxon>Neognathae</taxon>
        <taxon>Neoaves</taxon>
        <taxon>Telluraves</taxon>
        <taxon>Australaves</taxon>
        <taxon>Passeriformes</taxon>
        <taxon>Sylvioidea</taxon>
        <taxon>Zosteropidae</taxon>
        <taxon>Zosterops</taxon>
    </lineage>
</organism>
<evidence type="ECO:0000256" key="1">
    <source>
        <dbReference type="SAM" id="MobiDB-lite"/>
    </source>
</evidence>
<sequence>VSVSGPALQGALREVLEALLSSAHGPALIGCDLLMGGAFPGFDLRDPKIWDPPETPPSHNGAPPLPVEPPSSDHTYARSRPEPDTPPADLATPTPGHAPFRLSLATPTPGHAPCMLPLATPIPGHTLVQVIAGHAHPGYAHCRLHLATPPAS</sequence>
<feature type="region of interest" description="Disordered" evidence="1">
    <location>
        <begin position="46"/>
        <end position="101"/>
    </location>
</feature>
<accession>A0A8K1D5C8</accession>